<dbReference type="Pfam" id="PF02245">
    <property type="entry name" value="Pur_DNA_glyco"/>
    <property type="match status" value="1"/>
</dbReference>
<dbReference type="EMBL" id="HG917868">
    <property type="protein sequence ID" value="CDM69476.1"/>
    <property type="molecule type" value="Genomic_DNA"/>
</dbReference>
<dbReference type="InterPro" id="IPR003180">
    <property type="entry name" value="MPG"/>
</dbReference>
<dbReference type="PATRIC" id="fig|1216932.3.peg.2317"/>
<accession>W6RXU4</accession>
<evidence type="ECO:0000256" key="4">
    <source>
        <dbReference type="ARBA" id="ARBA00023204"/>
    </source>
</evidence>
<dbReference type="GO" id="GO:0006284">
    <property type="term" value="P:base-excision repair"/>
    <property type="evidence" value="ECO:0007669"/>
    <property type="project" value="InterPro"/>
</dbReference>
<dbReference type="SUPFAM" id="SSF50486">
    <property type="entry name" value="FMT C-terminal domain-like"/>
    <property type="match status" value="1"/>
</dbReference>
<evidence type="ECO:0000313" key="6">
    <source>
        <dbReference type="EMBL" id="CDM69476.1"/>
    </source>
</evidence>
<dbReference type="HAMAP" id="MF_00527">
    <property type="entry name" value="3MGH"/>
    <property type="match status" value="1"/>
</dbReference>
<keyword evidence="4 5" id="KW-0234">DNA repair</keyword>
<dbReference type="PANTHER" id="PTHR10429">
    <property type="entry name" value="DNA-3-METHYLADENINE GLYCOSYLASE"/>
    <property type="match status" value="1"/>
</dbReference>
<keyword evidence="3 5" id="KW-0378">Hydrolase</keyword>
<organism evidence="6 7">
    <name type="scientific">Clostridium bornimense</name>
    <dbReference type="NCBI Taxonomy" id="1216932"/>
    <lineage>
        <taxon>Bacteria</taxon>
        <taxon>Bacillati</taxon>
        <taxon>Bacillota</taxon>
        <taxon>Clostridia</taxon>
        <taxon>Eubacteriales</taxon>
        <taxon>Clostridiaceae</taxon>
        <taxon>Clostridium</taxon>
    </lineage>
</organism>
<dbReference type="eggNOG" id="COG2094">
    <property type="taxonomic scope" value="Bacteria"/>
</dbReference>
<reference evidence="6 7" key="1">
    <citation type="submission" date="2013-11" db="EMBL/GenBank/DDBJ databases">
        <title>Complete genome sequence of Clostridum sp. M2/40.</title>
        <authorList>
            <person name="Wibberg D."/>
            <person name="Puehler A."/>
            <person name="Schlueter A."/>
        </authorList>
    </citation>
    <scope>NUCLEOTIDE SEQUENCE [LARGE SCALE GENOMIC DNA]</scope>
    <source>
        <strain evidence="7">M2/40</strain>
    </source>
</reference>
<evidence type="ECO:0000256" key="5">
    <source>
        <dbReference type="HAMAP-Rule" id="MF_00527"/>
    </source>
</evidence>
<dbReference type="RefSeq" id="WP_044039286.1">
    <property type="nucleotide sequence ID" value="NZ_HG917868.1"/>
</dbReference>
<keyword evidence="7" id="KW-1185">Reference proteome</keyword>
<keyword evidence="6" id="KW-0326">Glycosidase</keyword>
<name>W6RXU4_9CLOT</name>
<protein>
    <recommendedName>
        <fullName evidence="5">Putative 3-methyladenine DNA glycosylase</fullName>
        <ecNumber evidence="5">3.2.2.-</ecNumber>
    </recommendedName>
</protein>
<dbReference type="PANTHER" id="PTHR10429:SF0">
    <property type="entry name" value="DNA-3-METHYLADENINE GLYCOSYLASE"/>
    <property type="match status" value="1"/>
</dbReference>
<dbReference type="Proteomes" id="UP000019426">
    <property type="component" value="Chromosome M2/40_rep1"/>
</dbReference>
<dbReference type="GO" id="GO:0003677">
    <property type="term" value="F:DNA binding"/>
    <property type="evidence" value="ECO:0007669"/>
    <property type="project" value="InterPro"/>
</dbReference>
<gene>
    <name evidence="6" type="ORF">CM240_2339</name>
</gene>
<dbReference type="HOGENOM" id="CLU_060471_0_2_9"/>
<evidence type="ECO:0000313" key="7">
    <source>
        <dbReference type="Proteomes" id="UP000019426"/>
    </source>
</evidence>
<evidence type="ECO:0000256" key="2">
    <source>
        <dbReference type="ARBA" id="ARBA00022763"/>
    </source>
</evidence>
<dbReference type="CDD" id="cd00540">
    <property type="entry name" value="AAG"/>
    <property type="match status" value="1"/>
</dbReference>
<dbReference type="InterPro" id="IPR036995">
    <property type="entry name" value="MPG_sf"/>
</dbReference>
<proteinExistence type="inferred from homology"/>
<dbReference type="EC" id="3.2.2.-" evidence="5"/>
<sequence length="227" mass="26135">MKVLREDFYGRDTLTVARELLGKYLIRIIDGKYVGGKIVETEGYLGVNDKAAHAYGGKVTERVKPMYERAGTSYVYSIYGMYYCLNTITEKEGIPQGVLIRAIEPLIGLDKISINRTKKKDEKTFERLTKKERLNLTSGPSKLCLALDIDKRFNNVLLWGGELFIVDNDDEVKKLIEKEAEPCGRIVKSKRIGIDYAEEARDFLYRFYYEENPYVSVKDKKPVYLDV</sequence>
<dbReference type="InterPro" id="IPR011034">
    <property type="entry name" value="Formyl_transferase-like_C_sf"/>
</dbReference>
<dbReference type="GO" id="GO:0003905">
    <property type="term" value="F:alkylbase DNA N-glycosylase activity"/>
    <property type="evidence" value="ECO:0007669"/>
    <property type="project" value="InterPro"/>
</dbReference>
<comment type="similarity">
    <text evidence="1 5">Belongs to the DNA glycosylase MPG family.</text>
</comment>
<dbReference type="KEGG" id="clt:CM240_2339"/>
<dbReference type="STRING" id="1216932.CM240_2339"/>
<keyword evidence="2 5" id="KW-0227">DNA damage</keyword>
<dbReference type="OrthoDB" id="9794313at2"/>
<dbReference type="AlphaFoldDB" id="W6RXU4"/>
<evidence type="ECO:0000256" key="1">
    <source>
        <dbReference type="ARBA" id="ARBA00009232"/>
    </source>
</evidence>
<dbReference type="FunFam" id="3.10.300.10:FF:000001">
    <property type="entry name" value="Putative 3-methyladenine DNA glycosylase"/>
    <property type="match status" value="1"/>
</dbReference>
<dbReference type="Gene3D" id="3.10.300.10">
    <property type="entry name" value="Methylpurine-DNA glycosylase (MPG)"/>
    <property type="match status" value="1"/>
</dbReference>
<evidence type="ECO:0000256" key="3">
    <source>
        <dbReference type="ARBA" id="ARBA00022801"/>
    </source>
</evidence>
<dbReference type="NCBIfam" id="TIGR00567">
    <property type="entry name" value="3mg"/>
    <property type="match status" value="1"/>
</dbReference>